<sequence length="361" mass="39237">MKTKRLSTRLLISVILILTLIFSVSCGDQQNPIKSTNNMTETTGYPETTAEVKTDMSETKTGSVTTEPLTTTESETKTEPITTEESATETNAPTETKAKLIEISSADELRAFAKAANSGSENYADYVISITADIDLSSENWVPFSTDYMEYATIEGNNHTISGITIVGAEAEQQLGFIKTNSKPLYIQNITFKNIKITASERHAAAVIGQNNSEAIMDNVNVDTLTVAGGTGKVGDLTGICFRIGGLVGMASSASTTVIKNCSVKNIDLTGFHNLAALIGADQSDKAVVENNTVSNIKLNYSAGYSENYDAAKARTFCDIFYNNTTWSDHRDYDKDNGNTYENVTFYDIAYDVTYKDLEGR</sequence>
<feature type="compositionally biased region" description="Low complexity" evidence="1">
    <location>
        <begin position="65"/>
        <end position="85"/>
    </location>
</feature>
<dbReference type="SUPFAM" id="SSF51126">
    <property type="entry name" value="Pectin lyase-like"/>
    <property type="match status" value="1"/>
</dbReference>
<dbReference type="EMBL" id="VSSQ01007035">
    <property type="protein sequence ID" value="MPM34644.1"/>
    <property type="molecule type" value="Genomic_DNA"/>
</dbReference>
<protein>
    <recommendedName>
        <fullName evidence="3">Right handed beta helix domain-containing protein</fullName>
    </recommendedName>
</protein>
<gene>
    <name evidence="2" type="ORF">SDC9_81231</name>
</gene>
<proteinExistence type="predicted"/>
<comment type="caution">
    <text evidence="2">The sequence shown here is derived from an EMBL/GenBank/DDBJ whole genome shotgun (WGS) entry which is preliminary data.</text>
</comment>
<accession>A0A644Z9L4</accession>
<evidence type="ECO:0000313" key="2">
    <source>
        <dbReference type="EMBL" id="MPM34644.1"/>
    </source>
</evidence>
<name>A0A644Z9L4_9ZZZZ</name>
<evidence type="ECO:0008006" key="3">
    <source>
        <dbReference type="Google" id="ProtNLM"/>
    </source>
</evidence>
<dbReference type="AlphaFoldDB" id="A0A644Z9L4"/>
<dbReference type="PROSITE" id="PS51257">
    <property type="entry name" value="PROKAR_LIPOPROTEIN"/>
    <property type="match status" value="1"/>
</dbReference>
<reference evidence="2" key="1">
    <citation type="submission" date="2019-08" db="EMBL/GenBank/DDBJ databases">
        <authorList>
            <person name="Kucharzyk K."/>
            <person name="Murdoch R.W."/>
            <person name="Higgins S."/>
            <person name="Loffler F."/>
        </authorList>
    </citation>
    <scope>NUCLEOTIDE SEQUENCE</scope>
</reference>
<organism evidence="2">
    <name type="scientific">bioreactor metagenome</name>
    <dbReference type="NCBI Taxonomy" id="1076179"/>
    <lineage>
        <taxon>unclassified sequences</taxon>
        <taxon>metagenomes</taxon>
        <taxon>ecological metagenomes</taxon>
    </lineage>
</organism>
<feature type="region of interest" description="Disordered" evidence="1">
    <location>
        <begin position="51"/>
        <end position="93"/>
    </location>
</feature>
<evidence type="ECO:0000256" key="1">
    <source>
        <dbReference type="SAM" id="MobiDB-lite"/>
    </source>
</evidence>
<dbReference type="InterPro" id="IPR011050">
    <property type="entry name" value="Pectin_lyase_fold/virulence"/>
</dbReference>
<dbReference type="Gene3D" id="2.160.20.110">
    <property type="match status" value="1"/>
</dbReference>